<name>A0A816CMF8_ADIRI</name>
<protein>
    <recommendedName>
        <fullName evidence="4">SH3 domain-containing protein</fullName>
    </recommendedName>
</protein>
<dbReference type="InterPro" id="IPR001452">
    <property type="entry name" value="SH3_domain"/>
</dbReference>
<feature type="region of interest" description="Disordered" evidence="3">
    <location>
        <begin position="129"/>
        <end position="150"/>
    </location>
</feature>
<comment type="caution">
    <text evidence="5">The sequence shown here is derived from an EMBL/GenBank/DDBJ whole genome shotgun (WGS) entry which is preliminary data.</text>
</comment>
<evidence type="ECO:0000256" key="2">
    <source>
        <dbReference type="PROSITE-ProRule" id="PRU00192"/>
    </source>
</evidence>
<proteinExistence type="predicted"/>
<dbReference type="Pfam" id="PF23587">
    <property type="entry name" value="SH3_KALRN"/>
    <property type="match status" value="1"/>
</dbReference>
<dbReference type="SUPFAM" id="SSF50044">
    <property type="entry name" value="SH3-domain"/>
    <property type="match status" value="1"/>
</dbReference>
<keyword evidence="6" id="KW-1185">Reference proteome</keyword>
<dbReference type="Proteomes" id="UP000663828">
    <property type="component" value="Unassembled WGS sequence"/>
</dbReference>
<organism evidence="5 6">
    <name type="scientific">Adineta ricciae</name>
    <name type="common">Rotifer</name>
    <dbReference type="NCBI Taxonomy" id="249248"/>
    <lineage>
        <taxon>Eukaryota</taxon>
        <taxon>Metazoa</taxon>
        <taxon>Spiralia</taxon>
        <taxon>Gnathifera</taxon>
        <taxon>Rotifera</taxon>
        <taxon>Eurotatoria</taxon>
        <taxon>Bdelloidea</taxon>
        <taxon>Adinetida</taxon>
        <taxon>Adinetidae</taxon>
        <taxon>Adineta</taxon>
    </lineage>
</organism>
<evidence type="ECO:0000259" key="4">
    <source>
        <dbReference type="PROSITE" id="PS50002"/>
    </source>
</evidence>
<feature type="domain" description="SH3" evidence="4">
    <location>
        <begin position="61"/>
        <end position="126"/>
    </location>
</feature>
<dbReference type="InterPro" id="IPR036028">
    <property type="entry name" value="SH3-like_dom_sf"/>
</dbReference>
<dbReference type="AlphaFoldDB" id="A0A816CMF8"/>
<evidence type="ECO:0000313" key="6">
    <source>
        <dbReference type="Proteomes" id="UP000663828"/>
    </source>
</evidence>
<sequence>MSITSTANKPAEIPQKKTSLSFNLFDSILSRTTTKPQSIRATKKKSPTYLSSSSCPQTSMEIPEQVRCLCNYNAIKDDEICVHKGDYVQILTTSQDNRWFVRHRIHRTTSSIQGWVPGFVLGRQNSNTSTNLSASTLPSSSRSANSLNQV</sequence>
<evidence type="ECO:0000256" key="3">
    <source>
        <dbReference type="SAM" id="MobiDB-lite"/>
    </source>
</evidence>
<reference evidence="5" key="1">
    <citation type="submission" date="2021-02" db="EMBL/GenBank/DDBJ databases">
        <authorList>
            <person name="Nowell W R."/>
        </authorList>
    </citation>
    <scope>NUCLEOTIDE SEQUENCE</scope>
</reference>
<dbReference type="SMART" id="SM00326">
    <property type="entry name" value="SH3"/>
    <property type="match status" value="1"/>
</dbReference>
<dbReference type="EMBL" id="CAJNOR010007915">
    <property type="protein sequence ID" value="CAF1625386.1"/>
    <property type="molecule type" value="Genomic_DNA"/>
</dbReference>
<dbReference type="PROSITE" id="PS50002">
    <property type="entry name" value="SH3"/>
    <property type="match status" value="1"/>
</dbReference>
<keyword evidence="1 2" id="KW-0728">SH3 domain</keyword>
<dbReference type="Gene3D" id="2.30.30.40">
    <property type="entry name" value="SH3 Domains"/>
    <property type="match status" value="1"/>
</dbReference>
<accession>A0A816CMF8</accession>
<dbReference type="InterPro" id="IPR047053">
    <property type="entry name" value="Kalirin_TRIO_SH3_2"/>
</dbReference>
<gene>
    <name evidence="5" type="ORF">XAT740_LOCUS50834</name>
</gene>
<evidence type="ECO:0000256" key="1">
    <source>
        <dbReference type="ARBA" id="ARBA00022443"/>
    </source>
</evidence>
<evidence type="ECO:0000313" key="5">
    <source>
        <dbReference type="EMBL" id="CAF1625386.1"/>
    </source>
</evidence>
<feature type="region of interest" description="Disordered" evidence="3">
    <location>
        <begin position="36"/>
        <end position="56"/>
    </location>
</feature>